<evidence type="ECO:0000259" key="1">
    <source>
        <dbReference type="Pfam" id="PF05838"/>
    </source>
</evidence>
<dbReference type="EMBL" id="UGHD01000002">
    <property type="protein sequence ID" value="STO57605.1"/>
    <property type="molecule type" value="Genomic_DNA"/>
</dbReference>
<dbReference type="Gene3D" id="1.20.141.10">
    <property type="entry name" value="Chitosanase, subunit A, domain 1"/>
    <property type="match status" value="1"/>
</dbReference>
<feature type="domain" description="Peptidoglycan binding" evidence="2">
    <location>
        <begin position="98"/>
        <end position="162"/>
    </location>
</feature>
<dbReference type="InterPro" id="IPR008565">
    <property type="entry name" value="TtsA-like_GH18_dom"/>
</dbReference>
<proteinExistence type="predicted"/>
<dbReference type="Pfam" id="PF09374">
    <property type="entry name" value="PG_binding_3"/>
    <property type="match status" value="1"/>
</dbReference>
<dbReference type="CDD" id="cd13926">
    <property type="entry name" value="N-acetylmuramidase_GH108"/>
    <property type="match status" value="1"/>
</dbReference>
<evidence type="ECO:0000313" key="4">
    <source>
        <dbReference type="Proteomes" id="UP000254512"/>
    </source>
</evidence>
<dbReference type="SUPFAM" id="SSF53955">
    <property type="entry name" value="Lysozyme-like"/>
    <property type="match status" value="1"/>
</dbReference>
<gene>
    <name evidence="3" type="ORF">NCTC11645_01997</name>
</gene>
<dbReference type="InterPro" id="IPR023346">
    <property type="entry name" value="Lysozyme-like_dom_sf"/>
</dbReference>
<accession>A0A377HPH6</accession>
<dbReference type="AlphaFoldDB" id="A0A377HPH6"/>
<evidence type="ECO:0000313" key="3">
    <source>
        <dbReference type="EMBL" id="STO57605.1"/>
    </source>
</evidence>
<dbReference type="RefSeq" id="WP_115659815.1">
    <property type="nucleotide sequence ID" value="NZ_UGHD01000002.1"/>
</dbReference>
<dbReference type="Proteomes" id="UP000254512">
    <property type="component" value="Unassembled WGS sequence"/>
</dbReference>
<name>A0A377HPH6_GRIHO</name>
<protein>
    <submittedName>
        <fullName evidence="3">Predicted lysozyme (DUF847)</fullName>
    </submittedName>
</protein>
<organism evidence="3 4">
    <name type="scientific">Grimontia hollisae</name>
    <name type="common">Vibrio hollisae</name>
    <dbReference type="NCBI Taxonomy" id="673"/>
    <lineage>
        <taxon>Bacteria</taxon>
        <taxon>Pseudomonadati</taxon>
        <taxon>Pseudomonadota</taxon>
        <taxon>Gammaproteobacteria</taxon>
        <taxon>Vibrionales</taxon>
        <taxon>Vibrionaceae</taxon>
        <taxon>Grimontia</taxon>
    </lineage>
</organism>
<feature type="domain" description="TtsA-like Glycoside hydrolase family 108" evidence="1">
    <location>
        <begin position="19"/>
        <end position="94"/>
    </location>
</feature>
<evidence type="ECO:0000259" key="2">
    <source>
        <dbReference type="Pfam" id="PF09374"/>
    </source>
</evidence>
<dbReference type="InterPro" id="IPR018537">
    <property type="entry name" value="Peptidoglycan-bd_3"/>
</dbReference>
<dbReference type="Pfam" id="PF05838">
    <property type="entry name" value="Glyco_hydro_108"/>
    <property type="match status" value="1"/>
</dbReference>
<reference evidence="3 4" key="1">
    <citation type="submission" date="2018-06" db="EMBL/GenBank/DDBJ databases">
        <authorList>
            <consortium name="Pathogen Informatics"/>
            <person name="Doyle S."/>
        </authorList>
    </citation>
    <scope>NUCLEOTIDE SEQUENCE [LARGE SCALE GENOMIC DNA]</scope>
    <source>
        <strain evidence="3 4">NCTC11645</strain>
    </source>
</reference>
<sequence>MQYPFNTNAFPPAFCHAVHFVLEREGGYVDDPLDAGGETKYGISKRSYPNLNIATLSIDDAVAIYHRDYWIKTGCPHLPAVAGFLVFDAAIQHGKRQAIKQLQRAIGVVDDGDAGPKTRAAVERTPPSVLIARFSLQRARFYAKLVARKPKQKRFLNGWFNRIDELAQEAIAFE</sequence>